<reference evidence="2" key="1">
    <citation type="submission" date="2015-11" db="EMBL/GenBank/DDBJ databases">
        <title>Complete genome sequence of a polyethylene-glycol degrader Sphingopyxis macrogoltabida 203N (NBRC 111659).</title>
        <authorList>
            <person name="Yoshiyuki O."/>
            <person name="Shouta N."/>
            <person name="Nagata Y."/>
            <person name="Numata M."/>
            <person name="Tsuchikane K."/>
            <person name="Hosoyama A."/>
            <person name="Yamazoe A."/>
            <person name="Tsuda M."/>
            <person name="Fujita N."/>
            <person name="Kawai F."/>
        </authorList>
    </citation>
    <scope>NUCLEOTIDE SEQUENCE [LARGE SCALE GENOMIC DNA]</scope>
    <source>
        <strain evidence="2">203N</strain>
        <plasmid evidence="2">unnamed1</plasmid>
    </source>
</reference>
<dbReference type="SUPFAM" id="SSF54909">
    <property type="entry name" value="Dimeric alpha+beta barrel"/>
    <property type="match status" value="1"/>
</dbReference>
<evidence type="ECO:0000313" key="1">
    <source>
        <dbReference type="EMBL" id="AMU92659.1"/>
    </source>
</evidence>
<dbReference type="EMBL" id="CP013345">
    <property type="protein sequence ID" value="AMU92659.1"/>
    <property type="molecule type" value="Genomic_DNA"/>
</dbReference>
<dbReference type="AlphaFoldDB" id="A0AAC9AZI4"/>
<keyword evidence="2" id="KW-1185">Reference proteome</keyword>
<dbReference type="Gene3D" id="3.30.70.100">
    <property type="match status" value="1"/>
</dbReference>
<protein>
    <submittedName>
        <fullName evidence="1">Uncharacterized protein</fullName>
    </submittedName>
</protein>
<keyword evidence="1" id="KW-0614">Plasmid</keyword>
<gene>
    <name evidence="1" type="ORF">ATM17_30850</name>
</gene>
<dbReference type="Proteomes" id="UP000076088">
    <property type="component" value="Plasmid unnamed1"/>
</dbReference>
<organism evidence="1 2">
    <name type="scientific">Sphingopyxis macrogoltabida</name>
    <name type="common">Sphingomonas macrogoltabidus</name>
    <dbReference type="NCBI Taxonomy" id="33050"/>
    <lineage>
        <taxon>Bacteria</taxon>
        <taxon>Pseudomonadati</taxon>
        <taxon>Pseudomonadota</taxon>
        <taxon>Alphaproteobacteria</taxon>
        <taxon>Sphingomonadales</taxon>
        <taxon>Sphingomonadaceae</taxon>
        <taxon>Sphingopyxis</taxon>
    </lineage>
</organism>
<reference evidence="1 2" key="2">
    <citation type="journal article" date="2016" name="Genome Announc.">
        <title>Complete Genome Sequence of Sphingopyxis macrogoltabida Strain 203N (NBRC 111659), a Polyethylene Glycol Degrader.</title>
        <authorList>
            <person name="Ohtsubo Y."/>
            <person name="Nonoyama S."/>
            <person name="Nagata Y."/>
            <person name="Numata M."/>
            <person name="Tsuchikane K."/>
            <person name="Hosoyama A."/>
            <person name="Yamazoe A."/>
            <person name="Tsuda M."/>
            <person name="Fujita N."/>
            <person name="Kawai F."/>
        </authorList>
    </citation>
    <scope>NUCLEOTIDE SEQUENCE [LARGE SCALE GENOMIC DNA]</scope>
    <source>
        <strain evidence="1 2">203N</strain>
    </source>
</reference>
<dbReference type="RefSeq" id="WP_054734795.1">
    <property type="nucleotide sequence ID" value="NZ_CP009430.1"/>
</dbReference>
<sequence>MTKHVFMIITEAPSPEEEEAFEAWYVGQHMPDVLAVPGFTAAQRYRLAPDPDLPGAPMRFLTIYEMECDDRTAVMAEVRRRAGTMQMPLFPGDRKSAPTTIFAEAVTDRLLAPTGE</sequence>
<dbReference type="KEGG" id="smaz:LH19_26855"/>
<dbReference type="InterPro" id="IPR011008">
    <property type="entry name" value="Dimeric_a/b-barrel"/>
</dbReference>
<name>A0AAC9AZI4_SPHMC</name>
<accession>A0AAC9AZI4</accession>
<evidence type="ECO:0000313" key="2">
    <source>
        <dbReference type="Proteomes" id="UP000076088"/>
    </source>
</evidence>
<geneLocation type="plasmid" evidence="1 2">
    <name>unnamed1</name>
</geneLocation>
<proteinExistence type="predicted"/>